<feature type="compositionally biased region" description="Low complexity" evidence="3">
    <location>
        <begin position="362"/>
        <end position="395"/>
    </location>
</feature>
<dbReference type="STRING" id="102285.A0A0R3T239"/>
<dbReference type="PANTHER" id="PTHR45632:SF3">
    <property type="entry name" value="KELCH-LIKE PROTEIN 32"/>
    <property type="match status" value="1"/>
</dbReference>
<dbReference type="InterPro" id="IPR006652">
    <property type="entry name" value="Kelch_1"/>
</dbReference>
<dbReference type="AlphaFoldDB" id="A0A0R3T239"/>
<feature type="compositionally biased region" description="Basic and acidic residues" evidence="3">
    <location>
        <begin position="257"/>
        <end position="267"/>
    </location>
</feature>
<evidence type="ECO:0000313" key="4">
    <source>
        <dbReference type="EMBL" id="VDN96835.1"/>
    </source>
</evidence>
<reference evidence="4 5" key="2">
    <citation type="submission" date="2018-11" db="EMBL/GenBank/DDBJ databases">
        <authorList>
            <consortium name="Pathogen Informatics"/>
        </authorList>
    </citation>
    <scope>NUCLEOTIDE SEQUENCE [LARGE SCALE GENOMIC DNA]</scope>
</reference>
<accession>A0A0R3T239</accession>
<dbReference type="PANTHER" id="PTHR45632">
    <property type="entry name" value="LD33804P"/>
    <property type="match status" value="1"/>
</dbReference>
<feature type="region of interest" description="Disordered" evidence="3">
    <location>
        <begin position="358"/>
        <end position="412"/>
    </location>
</feature>
<dbReference type="Proteomes" id="UP000278807">
    <property type="component" value="Unassembled WGS sequence"/>
</dbReference>
<evidence type="ECO:0000256" key="2">
    <source>
        <dbReference type="ARBA" id="ARBA00022737"/>
    </source>
</evidence>
<protein>
    <submittedName>
        <fullName evidence="6">BTB domain-containing protein</fullName>
    </submittedName>
</protein>
<reference evidence="6" key="1">
    <citation type="submission" date="2017-02" db="UniProtKB">
        <authorList>
            <consortium name="WormBaseParasite"/>
        </authorList>
    </citation>
    <scope>IDENTIFICATION</scope>
</reference>
<feature type="region of interest" description="Disordered" evidence="3">
    <location>
        <begin position="232"/>
        <end position="325"/>
    </location>
</feature>
<dbReference type="SMART" id="SM00612">
    <property type="entry name" value="Kelch"/>
    <property type="match status" value="3"/>
</dbReference>
<dbReference type="Gene3D" id="2.120.10.80">
    <property type="entry name" value="Kelch-type beta propeller"/>
    <property type="match status" value="2"/>
</dbReference>
<dbReference type="EMBL" id="UZAE01000332">
    <property type="protein sequence ID" value="VDN96835.1"/>
    <property type="molecule type" value="Genomic_DNA"/>
</dbReference>
<keyword evidence="2" id="KW-0677">Repeat</keyword>
<feature type="compositionally biased region" description="Pro residues" evidence="3">
    <location>
        <begin position="396"/>
        <end position="406"/>
    </location>
</feature>
<evidence type="ECO:0000313" key="6">
    <source>
        <dbReference type="WBParaSite" id="HNAJ_0000097601-mRNA-1"/>
    </source>
</evidence>
<dbReference type="OrthoDB" id="45365at2759"/>
<keyword evidence="1" id="KW-0880">Kelch repeat</keyword>
<proteinExistence type="predicted"/>
<keyword evidence="5" id="KW-1185">Reference proteome</keyword>
<dbReference type="WBParaSite" id="HNAJ_0000097601-mRNA-1">
    <property type="protein sequence ID" value="HNAJ_0000097601-mRNA-1"/>
    <property type="gene ID" value="HNAJ_0000097601"/>
</dbReference>
<organism evidence="6">
    <name type="scientific">Rodentolepis nana</name>
    <name type="common">Dwarf tapeworm</name>
    <name type="synonym">Hymenolepis nana</name>
    <dbReference type="NCBI Taxonomy" id="102285"/>
    <lineage>
        <taxon>Eukaryota</taxon>
        <taxon>Metazoa</taxon>
        <taxon>Spiralia</taxon>
        <taxon>Lophotrochozoa</taxon>
        <taxon>Platyhelminthes</taxon>
        <taxon>Cestoda</taxon>
        <taxon>Eucestoda</taxon>
        <taxon>Cyclophyllidea</taxon>
        <taxon>Hymenolepididae</taxon>
        <taxon>Rodentolepis</taxon>
    </lineage>
</organism>
<evidence type="ECO:0000313" key="5">
    <source>
        <dbReference type="Proteomes" id="UP000278807"/>
    </source>
</evidence>
<sequence length="895" mass="95439">MWSCDVRGISVTHNVTFKHQTVSFSCDQSLFGAASPYLKRIFDAIEVGLQGKRFPGVSVSVCQYTKHVTLEYEEPLDSLEVIHKYLHNPELEVDPSILPSVCKTAKIYEFHGAFRKFGSLLARTISLENIGEVCPLVSLSISRPDGAAIFKDETSRELAIAVKKFMIENADAIASSQTGQLSARLFIDVLEGSQYASRETIGGEANTPTESDDWDLSERVLLYCSRRVQDQEPLDEGNHTNLVDKSSRKLTNKTHASAHDTVTDEIRMTIPDSRLAEFDRKSSSQQTSPTPEKTDRERTGETSRQTSSTSGVTGTRPPSPLSDSDVETCLLAKTSFGAGSISIHLAKLQGRLVGLSVKRRSAPSGPGSSGSSSVAGAPGNAGFQAPSALPTSILLPPSPPPPPPPSELNNSNAMSVVIPSDRNQTPNDHCLEDFSPPTTNLRRGSVFRSLGCLSTPLIEARCSAGAVTICSSVDEVEEEASRQVHHWILIAGGTSEGRCLGSTEILRISRPIGCGDRSREGNENRRDSMMSNCSDIESASNCGFPEFTTMCTRLGPPMKSPRSRFALAALDGASSIYACGGSNGNDDLATVERLSFDSGDESYKKWRYVASMQQQRSCCAVVTWADESRIMVMGGQCEGSPLSSVEAYNPDLNMWTSLPSMSEARSQLCAATLSQRGLIIAVGGASETPDIPTTQPSSSSAYTSAHFFESGLSPSGEAYDPRCSHWIRLPELLTRGPLIGASLVPLSSSSGRLLLIGGTDGVSAVTQTQIFDSRTWSWLPGPSLSIGRASPCAVSLTPSVTQLGGIGSSSTIPYIAVIGGYNLSSGGFLNSVEIVGVTGSSGQVSPFSVPSNVSPRGCVSPDTLSNIPSSHAPSNPRFEEETECPSQLLGIFSTN</sequence>
<evidence type="ECO:0000256" key="3">
    <source>
        <dbReference type="SAM" id="MobiDB-lite"/>
    </source>
</evidence>
<dbReference type="SUPFAM" id="SSF117281">
    <property type="entry name" value="Kelch motif"/>
    <property type="match status" value="2"/>
</dbReference>
<feature type="compositionally biased region" description="Basic and acidic residues" evidence="3">
    <location>
        <begin position="292"/>
        <end position="301"/>
    </location>
</feature>
<dbReference type="Pfam" id="PF01344">
    <property type="entry name" value="Kelch_1"/>
    <property type="match status" value="2"/>
</dbReference>
<name>A0A0R3T239_RODNA</name>
<dbReference type="InterPro" id="IPR015915">
    <property type="entry name" value="Kelch-typ_b-propeller"/>
</dbReference>
<gene>
    <name evidence="4" type="ORF">HNAJ_LOCUS976</name>
</gene>
<feature type="compositionally biased region" description="Polar residues" evidence="3">
    <location>
        <begin position="302"/>
        <end position="313"/>
    </location>
</feature>
<evidence type="ECO:0000256" key="1">
    <source>
        <dbReference type="ARBA" id="ARBA00022441"/>
    </source>
</evidence>